<dbReference type="Proteomes" id="UP001157502">
    <property type="component" value="Chromosome 36"/>
</dbReference>
<proteinExistence type="predicted"/>
<evidence type="ECO:0000313" key="2">
    <source>
        <dbReference type="Proteomes" id="UP001157502"/>
    </source>
</evidence>
<dbReference type="EMBL" id="CM055763">
    <property type="protein sequence ID" value="KAJ7985273.1"/>
    <property type="molecule type" value="Genomic_DNA"/>
</dbReference>
<evidence type="ECO:0000313" key="1">
    <source>
        <dbReference type="EMBL" id="KAJ7985273.1"/>
    </source>
</evidence>
<comment type="caution">
    <text evidence="1">The sequence shown here is derived from an EMBL/GenBank/DDBJ whole genome shotgun (WGS) entry which is preliminary data.</text>
</comment>
<protein>
    <submittedName>
        <fullName evidence="1">Uncharacterized protein</fullName>
    </submittedName>
</protein>
<gene>
    <name evidence="1" type="ORF">DPEC_G00350360</name>
</gene>
<name>A0ACC2F1P3_DALPE</name>
<reference evidence="1" key="1">
    <citation type="submission" date="2021-05" db="EMBL/GenBank/DDBJ databases">
        <authorList>
            <person name="Pan Q."/>
            <person name="Jouanno E."/>
            <person name="Zahm M."/>
            <person name="Klopp C."/>
            <person name="Cabau C."/>
            <person name="Louis A."/>
            <person name="Berthelot C."/>
            <person name="Parey E."/>
            <person name="Roest Crollius H."/>
            <person name="Montfort J."/>
            <person name="Robinson-Rechavi M."/>
            <person name="Bouchez O."/>
            <person name="Lampietro C."/>
            <person name="Lopez Roques C."/>
            <person name="Donnadieu C."/>
            <person name="Postlethwait J."/>
            <person name="Bobe J."/>
            <person name="Dillon D."/>
            <person name="Chandos A."/>
            <person name="von Hippel F."/>
            <person name="Guiguen Y."/>
        </authorList>
    </citation>
    <scope>NUCLEOTIDE SEQUENCE</scope>
    <source>
        <strain evidence="1">YG-Jan2019</strain>
    </source>
</reference>
<keyword evidence="2" id="KW-1185">Reference proteome</keyword>
<sequence>MTTVSTRGVKNLNRFTGAIPHTVVAVSIDDRVTKSGWLAPKHTSPDPVFTIPGGPIKKDHLILFHLGLAERPSGRIQDRRTSPCLQEKPALADACC</sequence>
<organism evidence="1 2">
    <name type="scientific">Dallia pectoralis</name>
    <name type="common">Alaska blackfish</name>
    <dbReference type="NCBI Taxonomy" id="75939"/>
    <lineage>
        <taxon>Eukaryota</taxon>
        <taxon>Metazoa</taxon>
        <taxon>Chordata</taxon>
        <taxon>Craniata</taxon>
        <taxon>Vertebrata</taxon>
        <taxon>Euteleostomi</taxon>
        <taxon>Actinopterygii</taxon>
        <taxon>Neopterygii</taxon>
        <taxon>Teleostei</taxon>
        <taxon>Protacanthopterygii</taxon>
        <taxon>Esociformes</taxon>
        <taxon>Umbridae</taxon>
        <taxon>Dallia</taxon>
    </lineage>
</organism>
<accession>A0ACC2F1P3</accession>